<feature type="disulfide bond" description="Redox-active" evidence="8">
    <location>
        <begin position="50"/>
        <end position="53"/>
    </location>
</feature>
<reference evidence="11 12" key="1">
    <citation type="submission" date="2016-10" db="EMBL/GenBank/DDBJ databases">
        <authorList>
            <person name="de Groot N.N."/>
        </authorList>
    </citation>
    <scope>NUCLEOTIDE SEQUENCE [LARGE SCALE GENOMIC DNA]</scope>
    <source>
        <strain evidence="11 12">DSM 18438</strain>
    </source>
</reference>
<comment type="similarity">
    <text evidence="2">Belongs to the thioredoxin family. DsbA subfamily.</text>
</comment>
<dbReference type="PIRSF" id="PIRSF001488">
    <property type="entry name" value="Tdi_protein"/>
    <property type="match status" value="1"/>
</dbReference>
<evidence type="ECO:0000256" key="6">
    <source>
        <dbReference type="ARBA" id="ARBA00023284"/>
    </source>
</evidence>
<dbReference type="Proteomes" id="UP000199058">
    <property type="component" value="Unassembled WGS sequence"/>
</dbReference>
<evidence type="ECO:0000256" key="2">
    <source>
        <dbReference type="ARBA" id="ARBA00005791"/>
    </source>
</evidence>
<dbReference type="InterPro" id="IPR036249">
    <property type="entry name" value="Thioredoxin-like_sf"/>
</dbReference>
<dbReference type="AlphaFoldDB" id="A0A1I1IB87"/>
<dbReference type="InterPro" id="IPR023205">
    <property type="entry name" value="DsbA/DsbL"/>
</dbReference>
<feature type="chain" id="PRO_5011566188" description="Thiol:disulfide interchange protein" evidence="9">
    <location>
        <begin position="22"/>
        <end position="203"/>
    </location>
</feature>
<evidence type="ECO:0000313" key="12">
    <source>
        <dbReference type="Proteomes" id="UP000199058"/>
    </source>
</evidence>
<dbReference type="InterPro" id="IPR001853">
    <property type="entry name" value="DSBA-like_thioredoxin_dom"/>
</dbReference>
<dbReference type="PANTHER" id="PTHR35891">
    <property type="entry name" value="THIOL:DISULFIDE INTERCHANGE PROTEIN DSBA"/>
    <property type="match status" value="1"/>
</dbReference>
<dbReference type="STRING" id="1122252.SAMN05660443_2162"/>
<dbReference type="InterPro" id="IPR013766">
    <property type="entry name" value="Thioredoxin_domain"/>
</dbReference>
<evidence type="ECO:0000259" key="10">
    <source>
        <dbReference type="PROSITE" id="PS51352"/>
    </source>
</evidence>
<dbReference type="Gene3D" id="3.40.30.10">
    <property type="entry name" value="Glutaredoxin"/>
    <property type="match status" value="1"/>
</dbReference>
<feature type="signal peptide" evidence="9">
    <location>
        <begin position="1"/>
        <end position="21"/>
    </location>
</feature>
<keyword evidence="6" id="KW-0676">Redox-active center</keyword>
<dbReference type="CDD" id="cd03019">
    <property type="entry name" value="DsbA_DsbA"/>
    <property type="match status" value="1"/>
</dbReference>
<comment type="subcellular location">
    <subcellularLocation>
        <location evidence="1 7">Periplasm</location>
    </subcellularLocation>
</comment>
<evidence type="ECO:0000256" key="5">
    <source>
        <dbReference type="ARBA" id="ARBA00023157"/>
    </source>
</evidence>
<dbReference type="PANTHER" id="PTHR35891:SF2">
    <property type="entry name" value="THIOL:DISULFIDE INTERCHANGE PROTEIN DSBA"/>
    <property type="match status" value="1"/>
</dbReference>
<evidence type="ECO:0000256" key="7">
    <source>
        <dbReference type="PIRNR" id="PIRNR001488"/>
    </source>
</evidence>
<dbReference type="Pfam" id="PF01323">
    <property type="entry name" value="DSBA"/>
    <property type="match status" value="1"/>
</dbReference>
<evidence type="ECO:0000256" key="8">
    <source>
        <dbReference type="PIRSR" id="PIRSR001488-1"/>
    </source>
</evidence>
<evidence type="ECO:0000256" key="3">
    <source>
        <dbReference type="ARBA" id="ARBA00022729"/>
    </source>
</evidence>
<proteinExistence type="inferred from homology"/>
<accession>A0A1I1IB87</accession>
<protein>
    <recommendedName>
        <fullName evidence="7">Thiol:disulfide interchange protein</fullName>
    </recommendedName>
</protein>
<dbReference type="GO" id="GO:0042597">
    <property type="term" value="C:periplasmic space"/>
    <property type="evidence" value="ECO:0007669"/>
    <property type="project" value="UniProtKB-SubCell"/>
</dbReference>
<keyword evidence="4 7" id="KW-0574">Periplasm</keyword>
<evidence type="ECO:0000256" key="4">
    <source>
        <dbReference type="ARBA" id="ARBA00022764"/>
    </source>
</evidence>
<gene>
    <name evidence="11" type="ORF">SAMN05660443_2162</name>
</gene>
<sequence>MFLFRALLLSLIAILSSNAIAEGYTTLNERVRPQVGGDKIEVTSIFSYTCPFCYQLEPQIEIWALDLAEDVELVHLPASFNAQWEHLARGYYIMEALDLTEQAHMALFDKIHQDRANMGSQRALRNFFADFGVDGDEVDSLYSSFGIESQIRQDKSRLRSYRVTGVPALIVDGQYVIDGNSAGSLENMLRVADERIESVRNSR</sequence>
<name>A0A1I1IB87_9GAMM</name>
<dbReference type="RefSeq" id="WP_177203534.1">
    <property type="nucleotide sequence ID" value="NZ_FOLH01000004.1"/>
</dbReference>
<dbReference type="PROSITE" id="PS51352">
    <property type="entry name" value="THIOREDOXIN_2"/>
    <property type="match status" value="1"/>
</dbReference>
<dbReference type="EMBL" id="FOLH01000004">
    <property type="protein sequence ID" value="SFC30550.1"/>
    <property type="molecule type" value="Genomic_DNA"/>
</dbReference>
<evidence type="ECO:0000256" key="1">
    <source>
        <dbReference type="ARBA" id="ARBA00004418"/>
    </source>
</evidence>
<organism evidence="11 12">
    <name type="scientific">Marinospirillum celere</name>
    <dbReference type="NCBI Taxonomy" id="1122252"/>
    <lineage>
        <taxon>Bacteria</taxon>
        <taxon>Pseudomonadati</taxon>
        <taxon>Pseudomonadota</taxon>
        <taxon>Gammaproteobacteria</taxon>
        <taxon>Oceanospirillales</taxon>
        <taxon>Oceanospirillaceae</taxon>
        <taxon>Marinospirillum</taxon>
    </lineage>
</organism>
<keyword evidence="12" id="KW-1185">Reference proteome</keyword>
<evidence type="ECO:0000256" key="9">
    <source>
        <dbReference type="SAM" id="SignalP"/>
    </source>
</evidence>
<feature type="domain" description="Thioredoxin" evidence="10">
    <location>
        <begin position="6"/>
        <end position="197"/>
    </location>
</feature>
<dbReference type="InterPro" id="IPR050824">
    <property type="entry name" value="Thiol_disulfide_DsbA"/>
</dbReference>
<dbReference type="SUPFAM" id="SSF52833">
    <property type="entry name" value="Thioredoxin-like"/>
    <property type="match status" value="1"/>
</dbReference>
<keyword evidence="5 7" id="KW-1015">Disulfide bond</keyword>
<dbReference type="GO" id="GO:0016491">
    <property type="term" value="F:oxidoreductase activity"/>
    <property type="evidence" value="ECO:0007669"/>
    <property type="project" value="InterPro"/>
</dbReference>
<keyword evidence="3 9" id="KW-0732">Signal</keyword>
<evidence type="ECO:0000313" key="11">
    <source>
        <dbReference type="EMBL" id="SFC30550.1"/>
    </source>
</evidence>